<evidence type="ECO:0000313" key="2">
    <source>
        <dbReference type="Proteomes" id="UP000038045"/>
    </source>
</evidence>
<accession>A0A0N4ZRA8</accession>
<reference evidence="3" key="1">
    <citation type="submission" date="2017-02" db="UniProtKB">
        <authorList>
            <consortium name="WormBaseParasite"/>
        </authorList>
    </citation>
    <scope>IDENTIFICATION</scope>
</reference>
<dbReference type="InterPro" id="IPR036047">
    <property type="entry name" value="F-box-like_dom_sf"/>
</dbReference>
<proteinExistence type="predicted"/>
<evidence type="ECO:0000313" key="3">
    <source>
        <dbReference type="WBParaSite" id="PTRK_0001104300.1"/>
    </source>
</evidence>
<dbReference type="CDD" id="cd09917">
    <property type="entry name" value="F-box_SF"/>
    <property type="match status" value="1"/>
</dbReference>
<dbReference type="InterPro" id="IPR001810">
    <property type="entry name" value="F-box_dom"/>
</dbReference>
<dbReference type="InterPro" id="IPR032675">
    <property type="entry name" value="LRR_dom_sf"/>
</dbReference>
<evidence type="ECO:0000259" key="1">
    <source>
        <dbReference type="PROSITE" id="PS50181"/>
    </source>
</evidence>
<dbReference type="Pfam" id="PF12937">
    <property type="entry name" value="F-box-like"/>
    <property type="match status" value="1"/>
</dbReference>
<name>A0A0N4ZRA8_PARTI</name>
<sequence length="298" mass="34641">MSLMSLPDEAIVKILGYLGTKDLNNVKKVSRSLYNMCYENIHKMQRFEWDKIHVSGAGRIGKCGIEVSFLNNSEYYTREIDINETITFRNLIKYVTMDGINSIIIDVGGPDDLFFKLFNPFVDNNFRVDHIYINIYNFAKSEGLFEFLSRVNNFKHLSVFRSSIGGDYSYDILDNQSTVTVALPMNEMSYLKKILESTSKNNLICDKNHLNVQFGDDLNSGVRQMFNFINDCNTGIFSVSGTFISHHYSLNHEQFYNIFSEETSYQWSLKEEDSDKIISGIKYCWKCKKRKEIFIELK</sequence>
<organism evidence="2 3">
    <name type="scientific">Parastrongyloides trichosuri</name>
    <name type="common">Possum-specific nematode worm</name>
    <dbReference type="NCBI Taxonomy" id="131310"/>
    <lineage>
        <taxon>Eukaryota</taxon>
        <taxon>Metazoa</taxon>
        <taxon>Ecdysozoa</taxon>
        <taxon>Nematoda</taxon>
        <taxon>Chromadorea</taxon>
        <taxon>Rhabditida</taxon>
        <taxon>Tylenchina</taxon>
        <taxon>Panagrolaimomorpha</taxon>
        <taxon>Strongyloidoidea</taxon>
        <taxon>Strongyloididae</taxon>
        <taxon>Parastrongyloides</taxon>
    </lineage>
</organism>
<dbReference type="PROSITE" id="PS50181">
    <property type="entry name" value="FBOX"/>
    <property type="match status" value="1"/>
</dbReference>
<feature type="domain" description="F-box" evidence="1">
    <location>
        <begin position="1"/>
        <end position="52"/>
    </location>
</feature>
<dbReference type="AlphaFoldDB" id="A0A0N4ZRA8"/>
<keyword evidence="2" id="KW-1185">Reference proteome</keyword>
<dbReference type="WBParaSite" id="PTRK_0001104300.1">
    <property type="protein sequence ID" value="PTRK_0001104300.1"/>
    <property type="gene ID" value="PTRK_0001104300"/>
</dbReference>
<protein>
    <submittedName>
        <fullName evidence="3">F-box domain-containing protein</fullName>
    </submittedName>
</protein>
<dbReference type="SMART" id="SM00256">
    <property type="entry name" value="FBOX"/>
    <property type="match status" value="1"/>
</dbReference>
<dbReference type="Gene3D" id="3.80.10.10">
    <property type="entry name" value="Ribonuclease Inhibitor"/>
    <property type="match status" value="1"/>
</dbReference>
<dbReference type="SUPFAM" id="SSF81383">
    <property type="entry name" value="F-box domain"/>
    <property type="match status" value="1"/>
</dbReference>
<dbReference type="Proteomes" id="UP000038045">
    <property type="component" value="Unplaced"/>
</dbReference>